<accession>A0ACB5U3H5</accession>
<organism evidence="1 2">
    <name type="scientific">Candida boidinii</name>
    <name type="common">Yeast</name>
    <dbReference type="NCBI Taxonomy" id="5477"/>
    <lineage>
        <taxon>Eukaryota</taxon>
        <taxon>Fungi</taxon>
        <taxon>Dikarya</taxon>
        <taxon>Ascomycota</taxon>
        <taxon>Saccharomycotina</taxon>
        <taxon>Pichiomycetes</taxon>
        <taxon>Pichiales</taxon>
        <taxon>Pichiaceae</taxon>
        <taxon>Ogataea</taxon>
        <taxon>Ogataea/Candida clade</taxon>
    </lineage>
</organism>
<protein>
    <submittedName>
        <fullName evidence="1">Unnamed protein product</fullName>
    </submittedName>
</protein>
<evidence type="ECO:0000313" key="2">
    <source>
        <dbReference type="Proteomes" id="UP001165101"/>
    </source>
</evidence>
<sequence>MLEDEDLIELICENRSMSKTLEEYGDQKSTSITTAKRLGEFLGEEMVKDKGLACKYIIAGRPLQAPVTERAIPTAIFSSEISVKRKYLRRWLTDPALENFDPRTIIDWDYYRERLASVIQKIITIPAALQGVKNPVPRVSHPDWLQKKIDIREDKFKQSDLSKFLVSHPKGTVMKNITNKIQDMEDFGMGANGNNGSKVAKIMLDSYSIKRSNGAFNKKKEVVVRNFLVINILVLIDQQLVILSESKQSIMPTPRGKFYNIKKIQIILVI</sequence>
<proteinExistence type="predicted"/>
<name>A0ACB5U3H5_CANBO</name>
<evidence type="ECO:0000313" key="1">
    <source>
        <dbReference type="EMBL" id="GMF01198.1"/>
    </source>
</evidence>
<gene>
    <name evidence="1" type="ORF">Cboi01_000577700</name>
</gene>
<dbReference type="EMBL" id="BSXV01004777">
    <property type="protein sequence ID" value="GMF01198.1"/>
    <property type="molecule type" value="Genomic_DNA"/>
</dbReference>
<comment type="caution">
    <text evidence="1">The sequence shown here is derived from an EMBL/GenBank/DDBJ whole genome shotgun (WGS) entry which is preliminary data.</text>
</comment>
<reference evidence="1" key="1">
    <citation type="submission" date="2023-04" db="EMBL/GenBank/DDBJ databases">
        <title>Candida boidinii NBRC 1967.</title>
        <authorList>
            <person name="Ichikawa N."/>
            <person name="Sato H."/>
            <person name="Tonouchi N."/>
        </authorList>
    </citation>
    <scope>NUCLEOTIDE SEQUENCE</scope>
    <source>
        <strain evidence="1">NBRC 1967</strain>
    </source>
</reference>
<keyword evidence="2" id="KW-1185">Reference proteome</keyword>
<dbReference type="Proteomes" id="UP001165101">
    <property type="component" value="Unassembled WGS sequence"/>
</dbReference>